<evidence type="ECO:0000313" key="1">
    <source>
        <dbReference type="EMBL" id="SVA89000.1"/>
    </source>
</evidence>
<dbReference type="EMBL" id="UINC01021445">
    <property type="protein sequence ID" value="SVA89000.1"/>
    <property type="molecule type" value="Genomic_DNA"/>
</dbReference>
<organism evidence="1">
    <name type="scientific">marine metagenome</name>
    <dbReference type="NCBI Taxonomy" id="408172"/>
    <lineage>
        <taxon>unclassified sequences</taxon>
        <taxon>metagenomes</taxon>
        <taxon>ecological metagenomes</taxon>
    </lineage>
</organism>
<sequence>MADEKKNDKPKVNIDGTEYDLDQLSDKAKSIIGFVQKLDKEVVDLRFQLDKAILARKQVVLDLQEEIK</sequence>
<dbReference type="AlphaFoldDB" id="A0A381ZIC5"/>
<accession>A0A381ZIC5</accession>
<gene>
    <name evidence="1" type="ORF">METZ01_LOCUS141854</name>
</gene>
<name>A0A381ZIC5_9ZZZZ</name>
<protein>
    <submittedName>
        <fullName evidence="1">Uncharacterized protein</fullName>
    </submittedName>
</protein>
<proteinExistence type="predicted"/>
<reference evidence="1" key="1">
    <citation type="submission" date="2018-05" db="EMBL/GenBank/DDBJ databases">
        <authorList>
            <person name="Lanie J.A."/>
            <person name="Ng W.-L."/>
            <person name="Kazmierczak K.M."/>
            <person name="Andrzejewski T.M."/>
            <person name="Davidsen T.M."/>
            <person name="Wayne K.J."/>
            <person name="Tettelin H."/>
            <person name="Glass J.I."/>
            <person name="Rusch D."/>
            <person name="Podicherti R."/>
            <person name="Tsui H.-C.T."/>
            <person name="Winkler M.E."/>
        </authorList>
    </citation>
    <scope>NUCLEOTIDE SEQUENCE</scope>
</reference>